<feature type="transmembrane region" description="Helical" evidence="5">
    <location>
        <begin position="256"/>
        <end position="277"/>
    </location>
</feature>
<reference evidence="7" key="1">
    <citation type="journal article" date="2019" name="Environ. Microbiol.">
        <title>Fungal ecological strategies reflected in gene transcription - a case study of two litter decomposers.</title>
        <authorList>
            <person name="Barbi F."/>
            <person name="Kohler A."/>
            <person name="Barry K."/>
            <person name="Baskaran P."/>
            <person name="Daum C."/>
            <person name="Fauchery L."/>
            <person name="Ihrmark K."/>
            <person name="Kuo A."/>
            <person name="LaButti K."/>
            <person name="Lipzen A."/>
            <person name="Morin E."/>
            <person name="Grigoriev I.V."/>
            <person name="Henrissat B."/>
            <person name="Lindahl B."/>
            <person name="Martin F."/>
        </authorList>
    </citation>
    <scope>NUCLEOTIDE SEQUENCE</scope>
    <source>
        <strain evidence="7">JB14</strain>
    </source>
</reference>
<evidence type="ECO:0000256" key="6">
    <source>
        <dbReference type="SAM" id="SignalP"/>
    </source>
</evidence>
<feature type="transmembrane region" description="Helical" evidence="5">
    <location>
        <begin position="201"/>
        <end position="220"/>
    </location>
</feature>
<dbReference type="Proteomes" id="UP000799118">
    <property type="component" value="Unassembled WGS sequence"/>
</dbReference>
<feature type="transmembrane region" description="Helical" evidence="5">
    <location>
        <begin position="84"/>
        <end position="106"/>
    </location>
</feature>
<dbReference type="AlphaFoldDB" id="A0A6A4HE80"/>
<dbReference type="InterPro" id="IPR007568">
    <property type="entry name" value="RTA1"/>
</dbReference>
<gene>
    <name evidence="7" type="ORF">BT96DRAFT_144205</name>
</gene>
<dbReference type="PANTHER" id="PTHR31465:SF1">
    <property type="entry name" value="PROTEIN RTA1-RELATED"/>
    <property type="match status" value="1"/>
</dbReference>
<accession>A0A6A4HE80</accession>
<dbReference type="GO" id="GO:0016020">
    <property type="term" value="C:membrane"/>
    <property type="evidence" value="ECO:0007669"/>
    <property type="project" value="UniProtKB-SubCell"/>
</dbReference>
<keyword evidence="3 5" id="KW-1133">Transmembrane helix</keyword>
<sequence>MLKQTSSMLLLQWILIILPIFTMAQAESSNTQIELNKRANSTADSKTPVAGFYFMITPAAAGVVLYAQTAVLEWIHYFRIGQKYMLTLTIGMTCMMVGMILRIIVIHFPYSVAIYAIMDLFILLSPCAFLATDYILLSRLANSLGRTVADNCLLLPSTRITKIFVWSDVITFLIQAVGGALSTSGKSSSVKVGEKVALVGLSLQLVSFVGFTLILIVFGLKVHSKYPQIWAVNSRGQTLLSVAGPFKTTPAYNWKVLYYTMCLTCVGILIRSAFRIVEFSGGYFGYVAEHEWFFYFLDALPLWMAMSLYCLIWPVRFFNRENTPLDYPEAHEMPVSHTSRSKSSVQQVEGL</sequence>
<dbReference type="PANTHER" id="PTHR31465">
    <property type="entry name" value="PROTEIN RTA1-RELATED"/>
    <property type="match status" value="1"/>
</dbReference>
<evidence type="ECO:0000256" key="2">
    <source>
        <dbReference type="ARBA" id="ARBA00022692"/>
    </source>
</evidence>
<evidence type="ECO:0000256" key="1">
    <source>
        <dbReference type="ARBA" id="ARBA00004141"/>
    </source>
</evidence>
<feature type="transmembrane region" description="Helical" evidence="5">
    <location>
        <begin position="292"/>
        <end position="312"/>
    </location>
</feature>
<name>A0A6A4HE80_9AGAR</name>
<dbReference type="Pfam" id="PF04479">
    <property type="entry name" value="RTA1"/>
    <property type="match status" value="1"/>
</dbReference>
<feature type="signal peptide" evidence="6">
    <location>
        <begin position="1"/>
        <end position="26"/>
    </location>
</feature>
<evidence type="ECO:0000256" key="5">
    <source>
        <dbReference type="SAM" id="Phobius"/>
    </source>
</evidence>
<comment type="subcellular location">
    <subcellularLocation>
        <location evidence="1">Membrane</location>
        <topology evidence="1">Multi-pass membrane protein</topology>
    </subcellularLocation>
</comment>
<dbReference type="OrthoDB" id="3358017at2759"/>
<feature type="chain" id="PRO_5025484668" evidence="6">
    <location>
        <begin position="27"/>
        <end position="351"/>
    </location>
</feature>
<feature type="transmembrane region" description="Helical" evidence="5">
    <location>
        <begin position="112"/>
        <end position="136"/>
    </location>
</feature>
<keyword evidence="6" id="KW-0732">Signal</keyword>
<evidence type="ECO:0000313" key="7">
    <source>
        <dbReference type="EMBL" id="KAE9395557.1"/>
    </source>
</evidence>
<feature type="transmembrane region" description="Helical" evidence="5">
    <location>
        <begin position="50"/>
        <end position="72"/>
    </location>
</feature>
<evidence type="ECO:0000313" key="8">
    <source>
        <dbReference type="Proteomes" id="UP000799118"/>
    </source>
</evidence>
<organism evidence="7 8">
    <name type="scientific">Gymnopus androsaceus JB14</name>
    <dbReference type="NCBI Taxonomy" id="1447944"/>
    <lineage>
        <taxon>Eukaryota</taxon>
        <taxon>Fungi</taxon>
        <taxon>Dikarya</taxon>
        <taxon>Basidiomycota</taxon>
        <taxon>Agaricomycotina</taxon>
        <taxon>Agaricomycetes</taxon>
        <taxon>Agaricomycetidae</taxon>
        <taxon>Agaricales</taxon>
        <taxon>Marasmiineae</taxon>
        <taxon>Omphalotaceae</taxon>
        <taxon>Gymnopus</taxon>
    </lineage>
</organism>
<protein>
    <submittedName>
        <fullName evidence="7">RTA1-domain-containing protein</fullName>
    </submittedName>
</protein>
<keyword evidence="4 5" id="KW-0472">Membrane</keyword>
<keyword evidence="8" id="KW-1185">Reference proteome</keyword>
<evidence type="ECO:0000256" key="4">
    <source>
        <dbReference type="ARBA" id="ARBA00023136"/>
    </source>
</evidence>
<feature type="transmembrane region" description="Helical" evidence="5">
    <location>
        <begin position="163"/>
        <end position="181"/>
    </location>
</feature>
<evidence type="ECO:0000256" key="3">
    <source>
        <dbReference type="ARBA" id="ARBA00022989"/>
    </source>
</evidence>
<proteinExistence type="predicted"/>
<keyword evidence="2 5" id="KW-0812">Transmembrane</keyword>
<dbReference type="EMBL" id="ML769529">
    <property type="protein sequence ID" value="KAE9395557.1"/>
    <property type="molecule type" value="Genomic_DNA"/>
</dbReference>